<name>A0AAN9J9I1_CLITE</name>
<dbReference type="InterPro" id="IPR029021">
    <property type="entry name" value="Prot-tyrosine_phosphatase-like"/>
</dbReference>
<gene>
    <name evidence="2" type="ORF">RJT34_17527</name>
</gene>
<comment type="caution">
    <text evidence="2">The sequence shown here is derived from an EMBL/GenBank/DDBJ whole genome shotgun (WGS) entry which is preliminary data.</text>
</comment>
<feature type="compositionally biased region" description="Basic and acidic residues" evidence="1">
    <location>
        <begin position="47"/>
        <end position="60"/>
    </location>
</feature>
<dbReference type="PANTHER" id="PTHR10367:SF17">
    <property type="entry name" value="MRNA-CAPPING ENZYME"/>
    <property type="match status" value="1"/>
</dbReference>
<dbReference type="SUPFAM" id="SSF52799">
    <property type="entry name" value="(Phosphotyrosine protein) phosphatases II"/>
    <property type="match status" value="1"/>
</dbReference>
<accession>A0AAN9J9I1</accession>
<dbReference type="PANTHER" id="PTHR10367">
    <property type="entry name" value="MRNA-CAPPING ENZYME"/>
    <property type="match status" value="1"/>
</dbReference>
<protein>
    <submittedName>
        <fullName evidence="2">Uncharacterized protein</fullName>
    </submittedName>
</protein>
<dbReference type="Gene3D" id="3.90.190.10">
    <property type="entry name" value="Protein tyrosine phosphatase superfamily"/>
    <property type="match status" value="1"/>
</dbReference>
<reference evidence="2 3" key="1">
    <citation type="submission" date="2024-01" db="EMBL/GenBank/DDBJ databases">
        <title>The genomes of 5 underutilized Papilionoideae crops provide insights into root nodulation and disease resistance.</title>
        <authorList>
            <person name="Yuan L."/>
        </authorList>
    </citation>
    <scope>NUCLEOTIDE SEQUENCE [LARGE SCALE GENOMIC DNA]</scope>
    <source>
        <strain evidence="2">LY-2023</strain>
        <tissue evidence="2">Leaf</tissue>
    </source>
</reference>
<sequence>MIAMDLNAPPVPEEDEDAFEGQVEEYNAPEEHMDTAVDIARRECEERKKRLKRERSDDRPGQVSQSPGHDQLFHTKILKSYDRSKLPPGWLDCPSFGHEIFCMVPSKVPLGESFNDYIVPGKRYSFKQVMHQQRVLGRKLGLVIDLTNTSRYYPVADLKKEGIKHVKIQCKGRNSVPDNFLLINLSMRLYNFYHVKNTPGSIYLFTVLMVIIAQDT</sequence>
<dbReference type="GO" id="GO:0004484">
    <property type="term" value="F:mRNA guanylyltransferase activity"/>
    <property type="evidence" value="ECO:0007669"/>
    <property type="project" value="TreeGrafter"/>
</dbReference>
<dbReference type="Proteomes" id="UP001359559">
    <property type="component" value="Unassembled WGS sequence"/>
</dbReference>
<dbReference type="GO" id="GO:0006370">
    <property type="term" value="P:7-methylguanosine mRNA capping"/>
    <property type="evidence" value="ECO:0007669"/>
    <property type="project" value="TreeGrafter"/>
</dbReference>
<proteinExistence type="predicted"/>
<feature type="region of interest" description="Disordered" evidence="1">
    <location>
        <begin position="47"/>
        <end position="69"/>
    </location>
</feature>
<dbReference type="AlphaFoldDB" id="A0AAN9J9I1"/>
<organism evidence="2 3">
    <name type="scientific">Clitoria ternatea</name>
    <name type="common">Butterfly pea</name>
    <dbReference type="NCBI Taxonomy" id="43366"/>
    <lineage>
        <taxon>Eukaryota</taxon>
        <taxon>Viridiplantae</taxon>
        <taxon>Streptophyta</taxon>
        <taxon>Embryophyta</taxon>
        <taxon>Tracheophyta</taxon>
        <taxon>Spermatophyta</taxon>
        <taxon>Magnoliopsida</taxon>
        <taxon>eudicotyledons</taxon>
        <taxon>Gunneridae</taxon>
        <taxon>Pentapetalae</taxon>
        <taxon>rosids</taxon>
        <taxon>fabids</taxon>
        <taxon>Fabales</taxon>
        <taxon>Fabaceae</taxon>
        <taxon>Papilionoideae</taxon>
        <taxon>50 kb inversion clade</taxon>
        <taxon>NPAAA clade</taxon>
        <taxon>indigoferoid/millettioid clade</taxon>
        <taxon>Phaseoleae</taxon>
        <taxon>Clitoria</taxon>
    </lineage>
</organism>
<keyword evidence="3" id="KW-1185">Reference proteome</keyword>
<evidence type="ECO:0000256" key="1">
    <source>
        <dbReference type="SAM" id="MobiDB-lite"/>
    </source>
</evidence>
<dbReference type="InterPro" id="IPR051029">
    <property type="entry name" value="mRNA_Capping_Enz/RNA_Phosphat"/>
</dbReference>
<evidence type="ECO:0000313" key="3">
    <source>
        <dbReference type="Proteomes" id="UP001359559"/>
    </source>
</evidence>
<evidence type="ECO:0000313" key="2">
    <source>
        <dbReference type="EMBL" id="KAK7294637.1"/>
    </source>
</evidence>
<dbReference type="EMBL" id="JAYKXN010000004">
    <property type="protein sequence ID" value="KAK7294637.1"/>
    <property type="molecule type" value="Genomic_DNA"/>
</dbReference>